<feature type="chain" id="PRO_5018061897" description="Fibronectin type-III domain-containing protein" evidence="2">
    <location>
        <begin position="20"/>
        <end position="341"/>
    </location>
</feature>
<dbReference type="CDD" id="cd00063">
    <property type="entry name" value="FN3"/>
    <property type="match status" value="1"/>
</dbReference>
<evidence type="ECO:0000313" key="5">
    <source>
        <dbReference type="EMBL" id="RNA09449.1"/>
    </source>
</evidence>
<comment type="caution">
    <text evidence="5">The sequence shown here is derived from an EMBL/GenBank/DDBJ whole genome shotgun (WGS) entry which is preliminary data.</text>
</comment>
<evidence type="ECO:0008006" key="7">
    <source>
        <dbReference type="Google" id="ProtNLM"/>
    </source>
</evidence>
<dbReference type="InterPro" id="IPR013783">
    <property type="entry name" value="Ig-like_fold"/>
</dbReference>
<feature type="domain" description="Fibronectin type-III" evidence="4">
    <location>
        <begin position="129"/>
        <end position="225"/>
    </location>
</feature>
<feature type="signal peptide" evidence="2">
    <location>
        <begin position="1"/>
        <end position="19"/>
    </location>
</feature>
<organism evidence="5 6">
    <name type="scientific">Brachionus plicatilis</name>
    <name type="common">Marine rotifer</name>
    <name type="synonym">Brachionus muelleri</name>
    <dbReference type="NCBI Taxonomy" id="10195"/>
    <lineage>
        <taxon>Eukaryota</taxon>
        <taxon>Metazoa</taxon>
        <taxon>Spiralia</taxon>
        <taxon>Gnathifera</taxon>
        <taxon>Rotifera</taxon>
        <taxon>Eurotatoria</taxon>
        <taxon>Monogononta</taxon>
        <taxon>Pseudotrocha</taxon>
        <taxon>Ploima</taxon>
        <taxon>Brachionidae</taxon>
        <taxon>Brachionus</taxon>
    </lineage>
</organism>
<dbReference type="InterPro" id="IPR036116">
    <property type="entry name" value="FN3_sf"/>
</dbReference>
<dbReference type="PROSITE" id="PS50853">
    <property type="entry name" value="FN3"/>
    <property type="match status" value="1"/>
</dbReference>
<evidence type="ECO:0000259" key="4">
    <source>
        <dbReference type="PROSITE" id="PS50853"/>
    </source>
</evidence>
<dbReference type="InterPro" id="IPR000651">
    <property type="entry name" value="Ras-like_Gua-exchang_fac_N"/>
</dbReference>
<dbReference type="Gene3D" id="2.60.40.10">
    <property type="entry name" value="Immunoglobulins"/>
    <property type="match status" value="1"/>
</dbReference>
<evidence type="ECO:0000259" key="3">
    <source>
        <dbReference type="PROSITE" id="PS50212"/>
    </source>
</evidence>
<keyword evidence="6" id="KW-1185">Reference proteome</keyword>
<sequence length="341" mass="39415">MIQTIISIAILLQIGSIRSQCLNNSFFLDNYQPIVDETKINIFIKISTNTSDEDVIKCLEKIVITAQTDLSKKQYNFSIDINSTNSYKNYVLDKLEPLSLYNITLGYKIKNNDKIFDGPVIESFSCFGSPGEPQDLSASSGKDKLDLSWKRPSTVNAPDICYYLVEKRFLNQSKGTEYKVNETSFSITGDDLKRDFEVRVSTYNDYKCYKERFPAAEKCQKIGQNKTSSNYVKYSGNTLDLIITDCQDQIIGVELKPILDLTKSGHYILTGQKALKEEEKQAFDNRKFAFKKGRLERMINELYEFDWHNYLGDKSVDTMYENFLMKYENFVGLHKNFHYLL</sequence>
<evidence type="ECO:0000256" key="2">
    <source>
        <dbReference type="SAM" id="SignalP"/>
    </source>
</evidence>
<dbReference type="OrthoDB" id="10175542at2759"/>
<evidence type="ECO:0000313" key="6">
    <source>
        <dbReference type="Proteomes" id="UP000276133"/>
    </source>
</evidence>
<keyword evidence="2" id="KW-0732">Signal</keyword>
<gene>
    <name evidence="5" type="ORF">BpHYR1_032713</name>
</gene>
<proteinExistence type="predicted"/>
<evidence type="ECO:0000256" key="1">
    <source>
        <dbReference type="PROSITE-ProRule" id="PRU00135"/>
    </source>
</evidence>
<reference evidence="5 6" key="1">
    <citation type="journal article" date="2018" name="Sci. Rep.">
        <title>Genomic signatures of local adaptation to the degree of environmental predictability in rotifers.</title>
        <authorList>
            <person name="Franch-Gras L."/>
            <person name="Hahn C."/>
            <person name="Garcia-Roger E.M."/>
            <person name="Carmona M.J."/>
            <person name="Serra M."/>
            <person name="Gomez A."/>
        </authorList>
    </citation>
    <scope>NUCLEOTIDE SEQUENCE [LARGE SCALE GENOMIC DNA]</scope>
    <source>
        <strain evidence="5">HYR1</strain>
    </source>
</reference>
<accession>A0A3M7QDS7</accession>
<dbReference type="EMBL" id="REGN01006466">
    <property type="protein sequence ID" value="RNA09449.1"/>
    <property type="molecule type" value="Genomic_DNA"/>
</dbReference>
<dbReference type="PROSITE" id="PS50212">
    <property type="entry name" value="RASGEF_NTER"/>
    <property type="match status" value="1"/>
</dbReference>
<dbReference type="Proteomes" id="UP000276133">
    <property type="component" value="Unassembled WGS sequence"/>
</dbReference>
<dbReference type="AlphaFoldDB" id="A0A3M7QDS7"/>
<dbReference type="InterPro" id="IPR003961">
    <property type="entry name" value="FN3_dom"/>
</dbReference>
<dbReference type="SUPFAM" id="SSF49265">
    <property type="entry name" value="Fibronectin type III"/>
    <property type="match status" value="1"/>
</dbReference>
<dbReference type="GO" id="GO:0005085">
    <property type="term" value="F:guanyl-nucleotide exchange factor activity"/>
    <property type="evidence" value="ECO:0007669"/>
    <property type="project" value="UniProtKB-KW"/>
</dbReference>
<name>A0A3M7QDS7_BRAPC</name>
<protein>
    <recommendedName>
        <fullName evidence="7">Fibronectin type-III domain-containing protein</fullName>
    </recommendedName>
</protein>
<keyword evidence="1" id="KW-0344">Guanine-nucleotide releasing factor</keyword>
<feature type="domain" description="N-terminal Ras-GEF" evidence="3">
    <location>
        <begin position="286"/>
        <end position="341"/>
    </location>
</feature>